<evidence type="ECO:0000256" key="1">
    <source>
        <dbReference type="SAM" id="Phobius"/>
    </source>
</evidence>
<reference evidence="2" key="2">
    <citation type="submission" date="2015-03" db="EMBL/GenBank/DDBJ databases">
        <authorList>
            <person name="Chow C.-E.T."/>
            <person name="Winget D.M."/>
            <person name="White R.A.III."/>
            <person name="Hallam S.J."/>
            <person name="Suttle C.A."/>
        </authorList>
    </citation>
    <scope>NUCLEOTIDE SEQUENCE</scope>
    <source>
        <strain evidence="2">Anoxic2_4</strain>
    </source>
</reference>
<keyword evidence="1" id="KW-1133">Transmembrane helix</keyword>
<protein>
    <submittedName>
        <fullName evidence="2">Uncharacterized protein</fullName>
    </submittedName>
</protein>
<sequence length="59" mass="6811">MNYSIGYKQHKKTLEQAVMAELKEERRREGGYWLHVGAVTVAGVYVFNLLIQLVVNLFV</sequence>
<organism evidence="2">
    <name type="scientific">uncultured marine virus</name>
    <dbReference type="NCBI Taxonomy" id="186617"/>
    <lineage>
        <taxon>Viruses</taxon>
        <taxon>environmental samples</taxon>
    </lineage>
</organism>
<reference evidence="2" key="1">
    <citation type="journal article" date="2015" name="Front. Microbiol.">
        <title>Combining genomic sequencing methods to explore viral diversity and reveal potential virus-host interactions.</title>
        <authorList>
            <person name="Chow C.E."/>
            <person name="Winget D.M."/>
            <person name="White R.A.III."/>
            <person name="Hallam S.J."/>
            <person name="Suttle C.A."/>
        </authorList>
    </citation>
    <scope>NUCLEOTIDE SEQUENCE</scope>
    <source>
        <strain evidence="2">Anoxic2_4</strain>
    </source>
</reference>
<keyword evidence="1" id="KW-0472">Membrane</keyword>
<evidence type="ECO:0000313" key="2">
    <source>
        <dbReference type="EMBL" id="AKH47018.1"/>
    </source>
</evidence>
<keyword evidence="1" id="KW-0812">Transmembrane</keyword>
<feature type="transmembrane region" description="Helical" evidence="1">
    <location>
        <begin position="32"/>
        <end position="55"/>
    </location>
</feature>
<proteinExistence type="predicted"/>
<accession>A0A0F7L663</accession>
<dbReference type="EMBL" id="KR029588">
    <property type="protein sequence ID" value="AKH47018.1"/>
    <property type="molecule type" value="Genomic_DNA"/>
</dbReference>
<name>A0A0F7L663_9VIRU</name>